<evidence type="ECO:0000256" key="1">
    <source>
        <dbReference type="SAM" id="SignalP"/>
    </source>
</evidence>
<reference evidence="3 4" key="1">
    <citation type="submission" date="2020-02" db="EMBL/GenBank/DDBJ databases">
        <title>Rhodobacter algicola sp. nov., isolated from microalga culture.</title>
        <authorList>
            <person name="Park C.-Y."/>
        </authorList>
    </citation>
    <scope>NUCLEOTIDE SEQUENCE [LARGE SCALE GENOMIC DNA]</scope>
    <source>
        <strain evidence="3 4">ETT8</strain>
    </source>
</reference>
<feature type="chain" id="PRO_5025554705" evidence="1">
    <location>
        <begin position="40"/>
        <end position="469"/>
    </location>
</feature>
<gene>
    <name evidence="3" type="ORF">G3572_16280</name>
</gene>
<dbReference type="RefSeq" id="WP_164613835.1">
    <property type="nucleotide sequence ID" value="NZ_JAAIKE010000006.1"/>
</dbReference>
<evidence type="ECO:0000313" key="4">
    <source>
        <dbReference type="Proteomes" id="UP000481421"/>
    </source>
</evidence>
<dbReference type="AlphaFoldDB" id="A0A6B3RXD8"/>
<feature type="signal peptide" evidence="1">
    <location>
        <begin position="1"/>
        <end position="39"/>
    </location>
</feature>
<dbReference type="InterPro" id="IPR011990">
    <property type="entry name" value="TPR-like_helical_dom_sf"/>
</dbReference>
<comment type="caution">
    <text evidence="3">The sequence shown here is derived from an EMBL/GenBank/DDBJ whole genome shotgun (WGS) entry which is preliminary data.</text>
</comment>
<keyword evidence="4" id="KW-1185">Reference proteome</keyword>
<evidence type="ECO:0000313" key="3">
    <source>
        <dbReference type="EMBL" id="NEX47769.1"/>
    </source>
</evidence>
<proteinExistence type="predicted"/>
<dbReference type="Pfam" id="PF04575">
    <property type="entry name" value="SlipAM"/>
    <property type="match status" value="1"/>
</dbReference>
<dbReference type="InterPro" id="IPR007655">
    <property type="entry name" value="Slam_C"/>
</dbReference>
<dbReference type="Gene3D" id="1.25.40.10">
    <property type="entry name" value="Tetratricopeptide repeat domain"/>
    <property type="match status" value="1"/>
</dbReference>
<evidence type="ECO:0000259" key="2">
    <source>
        <dbReference type="Pfam" id="PF04575"/>
    </source>
</evidence>
<dbReference type="SUPFAM" id="SSF48452">
    <property type="entry name" value="TPR-like"/>
    <property type="match status" value="1"/>
</dbReference>
<accession>A0A6B3RXD8</accession>
<name>A0A6B3RXD8_9RHOB</name>
<dbReference type="Pfam" id="PF13428">
    <property type="entry name" value="TPR_14"/>
    <property type="match status" value="1"/>
</dbReference>
<protein>
    <submittedName>
        <fullName evidence="3">DUF560 domain-containing protein</fullName>
    </submittedName>
</protein>
<feature type="domain" description="Surface lipoprotein assembly modifier C-terminal" evidence="2">
    <location>
        <begin position="303"/>
        <end position="454"/>
    </location>
</feature>
<sequence length="469" mass="50027">MSGTGAATVRAKSVRRAGAALRAAALCLGLMAAGAVAQAAPLVLTPEGMVQMAVTLLDRGEPAQAERFADALLQQNPKDATALILKARAQRDMAAYPQSRATARLAWTGATLPRERYGAAMAMAQALASDGQRLRAQLWLRRAIDAAPTETARAVAVRDLRYVRNRSRLSLRLDFSVRPSSNVNGGTSERVIDFLGLPLTIAPDSRALSGGVVQAAATAQYRLAESAAAKTDLRFGLIQREVWLSSAAKAAAPMARAGNYRLSGYEIGLDRAVKLPALQGEATAALTFGHNRFGGSPMSDYARVDLGLSRQLAPRLTVEFGLTAERQRRLDAPNRSANILGASAGLTRQLDGGDRVGVTLDLRDTRSRADSIDHRAISADLTWTKAEPVRGIGLSAGMGLAARDYDRAALSPDGRQDVTLRAEANLALQELDRMGFMPVLSVRAERTRSNIALHRAQSLGLGLSIRSKF</sequence>
<dbReference type="Proteomes" id="UP000481421">
    <property type="component" value="Unassembled WGS sequence"/>
</dbReference>
<organism evidence="3 4">
    <name type="scientific">Pseudotabrizicola algicola</name>
    <dbReference type="NCBI Taxonomy" id="2709381"/>
    <lineage>
        <taxon>Bacteria</taxon>
        <taxon>Pseudomonadati</taxon>
        <taxon>Pseudomonadota</taxon>
        <taxon>Alphaproteobacteria</taxon>
        <taxon>Rhodobacterales</taxon>
        <taxon>Paracoccaceae</taxon>
        <taxon>Pseudotabrizicola</taxon>
    </lineage>
</organism>
<dbReference type="EMBL" id="JAAIKE010000006">
    <property type="protein sequence ID" value="NEX47769.1"/>
    <property type="molecule type" value="Genomic_DNA"/>
</dbReference>
<keyword evidence="1" id="KW-0732">Signal</keyword>